<protein>
    <submittedName>
        <fullName evidence="3">TetR family transcriptional regulator</fullName>
    </submittedName>
</protein>
<dbReference type="EMBL" id="UZAJ01013032">
    <property type="protein sequence ID" value="VDO65570.1"/>
    <property type="molecule type" value="Genomic_DNA"/>
</dbReference>
<dbReference type="AlphaFoldDB" id="A0A183HRF4"/>
<accession>A0A183HRF4</accession>
<evidence type="ECO:0000313" key="2">
    <source>
        <dbReference type="Proteomes" id="UP000267606"/>
    </source>
</evidence>
<gene>
    <name evidence="1" type="ORF">OFLC_LOCUS10066</name>
</gene>
<sequence>MQAASNEIEFDESLFDEVVIILSNTVQDEAR</sequence>
<evidence type="ECO:0000313" key="3">
    <source>
        <dbReference type="WBParaSite" id="OFLC_0001006501-mRNA-1"/>
    </source>
</evidence>
<dbReference type="Proteomes" id="UP000267606">
    <property type="component" value="Unassembled WGS sequence"/>
</dbReference>
<reference evidence="3" key="1">
    <citation type="submission" date="2016-06" db="UniProtKB">
        <authorList>
            <consortium name="WormBaseParasite"/>
        </authorList>
    </citation>
    <scope>IDENTIFICATION</scope>
</reference>
<dbReference type="WBParaSite" id="OFLC_0001006501-mRNA-1">
    <property type="protein sequence ID" value="OFLC_0001006501-mRNA-1"/>
    <property type="gene ID" value="OFLC_0001006501"/>
</dbReference>
<organism evidence="3">
    <name type="scientific">Onchocerca flexuosa</name>
    <dbReference type="NCBI Taxonomy" id="387005"/>
    <lineage>
        <taxon>Eukaryota</taxon>
        <taxon>Metazoa</taxon>
        <taxon>Ecdysozoa</taxon>
        <taxon>Nematoda</taxon>
        <taxon>Chromadorea</taxon>
        <taxon>Rhabditida</taxon>
        <taxon>Spirurina</taxon>
        <taxon>Spiruromorpha</taxon>
        <taxon>Filarioidea</taxon>
        <taxon>Onchocercidae</taxon>
        <taxon>Onchocerca</taxon>
    </lineage>
</organism>
<evidence type="ECO:0000313" key="1">
    <source>
        <dbReference type="EMBL" id="VDO65570.1"/>
    </source>
</evidence>
<name>A0A183HRF4_9BILA</name>
<proteinExistence type="predicted"/>
<reference evidence="1 2" key="2">
    <citation type="submission" date="2018-11" db="EMBL/GenBank/DDBJ databases">
        <authorList>
            <consortium name="Pathogen Informatics"/>
        </authorList>
    </citation>
    <scope>NUCLEOTIDE SEQUENCE [LARGE SCALE GENOMIC DNA]</scope>
</reference>
<keyword evidence="2" id="KW-1185">Reference proteome</keyword>